<dbReference type="PANTHER" id="PTHR38733">
    <property type="entry name" value="PROTEIN MCRC"/>
    <property type="match status" value="1"/>
</dbReference>
<dbReference type="InterPro" id="IPR019292">
    <property type="entry name" value="McrC"/>
</dbReference>
<dbReference type="PANTHER" id="PTHR38733:SF1">
    <property type="entry name" value="TYPE IV METHYL-DIRECTED RESTRICTION ENZYME ECOKMCRBC"/>
    <property type="match status" value="1"/>
</dbReference>
<accession>A0A2L2K0L0</accession>
<dbReference type="RefSeq" id="WP_104898387.1">
    <property type="nucleotide sequence ID" value="NZ_CP026746.1"/>
</dbReference>
<dbReference type="EMBL" id="JAAGVB010000073">
    <property type="protein sequence ID" value="NEW36380.1"/>
    <property type="molecule type" value="Genomic_DNA"/>
</dbReference>
<name>A0A2L2K0L0_9NOCA</name>
<organism evidence="1 2">
    <name type="scientific">Nocardia cyriacigeorgica</name>
    <dbReference type="NCBI Taxonomy" id="135487"/>
    <lineage>
        <taxon>Bacteria</taxon>
        <taxon>Bacillati</taxon>
        <taxon>Actinomycetota</taxon>
        <taxon>Actinomycetes</taxon>
        <taxon>Mycobacteriales</taxon>
        <taxon>Nocardiaceae</taxon>
        <taxon>Nocardia</taxon>
    </lineage>
</organism>
<comment type="caution">
    <text evidence="1">The sequence shown here is derived from an EMBL/GenBank/DDBJ whole genome shotgun (WGS) entry which is preliminary data.</text>
</comment>
<evidence type="ECO:0000313" key="2">
    <source>
        <dbReference type="Proteomes" id="UP000471166"/>
    </source>
</evidence>
<dbReference type="AlphaFoldDB" id="A0A2L2K0L0"/>
<sequence>MPDRTEIRVAEYESVSLALDQLSDTDLDRLRALHTCRRCTITSDRTGWTFTAGATVGVLALDRIRLIITPKVAFTGDSLLRWFCYATATPVPHDTTLRRWQLDRHGLPDLVAAALLAECQILLRDGLRHDYVRHDVIEPVLRGRLDIVAQATKRYGMLDQLHSRTFDRAIDIWENQLCGLALRAARTMVADPHLARQLAQTAIEFPTTTAATRVLRTLDRTTYTRLNRRYRTAHLWSGLILRGGGVTDLLVNTGSNAETLLLDMPVLWEAIVRRLIHDAAPAGMDIVPSTGTSAITVHGDLSPRPPFRPDVLLQVTNGIQTPELYPIDAKYKTYADHTVSTADIHQLLTYTAGYAPPAAPVAAIIHPHPTTSSQRTVSITGNRRHLGTVHIHGVDTAASPARAADGIRAALFT</sequence>
<evidence type="ECO:0000313" key="1">
    <source>
        <dbReference type="EMBL" id="NEW36380.1"/>
    </source>
</evidence>
<proteinExistence type="predicted"/>
<protein>
    <submittedName>
        <fullName evidence="1">PE-PGRS family protein</fullName>
    </submittedName>
</protein>
<dbReference type="Pfam" id="PF10117">
    <property type="entry name" value="McrBC"/>
    <property type="match status" value="1"/>
</dbReference>
<dbReference type="Proteomes" id="UP000471166">
    <property type="component" value="Unassembled WGS sequence"/>
</dbReference>
<gene>
    <name evidence="1" type="ORF">GV791_28025</name>
</gene>
<dbReference type="REBASE" id="237198">
    <property type="entry name" value="Ncy3349McrBCP"/>
</dbReference>
<reference evidence="1 2" key="1">
    <citation type="submission" date="2020-01" db="EMBL/GenBank/DDBJ databases">
        <title>Genetics and antimicrobial susceptibilities of Nocardia species isolated from the soil; a comparison with species isolated from humans.</title>
        <authorList>
            <person name="Carrasco G."/>
            <person name="Monzon S."/>
            <person name="Sansegundo M."/>
            <person name="Garcia E."/>
            <person name="Garrido N."/>
            <person name="Medina M.J."/>
            <person name="Villalon P."/>
            <person name="Ramirez-Arocha A.C."/>
            <person name="Jimenez P."/>
            <person name="Cuesta I."/>
            <person name="Valdezate S."/>
        </authorList>
    </citation>
    <scope>NUCLEOTIDE SEQUENCE [LARGE SCALE GENOMIC DNA]</scope>
    <source>
        <strain evidence="1 2">CNM20110626</strain>
    </source>
</reference>
<dbReference type="GeneID" id="57072101"/>